<comment type="caution">
    <text evidence="1">The sequence shown here is derived from an EMBL/GenBank/DDBJ whole genome shotgun (WGS) entry which is preliminary data.</text>
</comment>
<keyword evidence="2" id="KW-1185">Reference proteome</keyword>
<organism evidence="1 2">
    <name type="scientific">Palleniella muris</name>
    <dbReference type="NCBI Taxonomy" id="3038145"/>
    <lineage>
        <taxon>Bacteria</taxon>
        <taxon>Pseudomonadati</taxon>
        <taxon>Bacteroidota</taxon>
        <taxon>Bacteroidia</taxon>
        <taxon>Bacteroidales</taxon>
        <taxon>Prevotellaceae</taxon>
        <taxon>Palleniella</taxon>
    </lineage>
</organism>
<name>A0AC61QU88_9BACT</name>
<accession>A0AC61QU88</accession>
<proteinExistence type="predicted"/>
<gene>
    <name evidence="1" type="ORF">E5358_00875</name>
</gene>
<protein>
    <submittedName>
        <fullName evidence="1">Uncharacterized protein</fullName>
    </submittedName>
</protein>
<dbReference type="EMBL" id="SRZC01000001">
    <property type="protein sequence ID" value="TGX84222.1"/>
    <property type="molecule type" value="Genomic_DNA"/>
</dbReference>
<evidence type="ECO:0000313" key="2">
    <source>
        <dbReference type="Proteomes" id="UP000308886"/>
    </source>
</evidence>
<sequence>MKKFYLSLVALTMLCISNVSAGTRVLFSQNFEGVTSSAETGWTYGGEAMNILTDDQGTYFELFGGATNGRNAVLNWGAEVYGENASILEDGKYTLTFEFCPQQPSNNQYNSAITVVSNLSAPANQPYINRWTYLKDQDGNEITDPAAYVGFLFDLSQKADIATGDAYFVNGDESNIVNLTQGSWYLVSLNVDVNARTIEYNVSDLMGTTVTSGTRTIPATECDGTEISMYAEGLNVMVARYQARYYFDNISLTCESAQDVANDPVVALTGLGKDEEGNLNPNLRIYTITFKPGETLKVKGTEGDVAEVRYDDCTGSYKYSTTTSGTLVAWTEVGTAKSNEITMEVDCSPCALPAVAADVISVEEGFAKTYKLTVSNAEVPLSPTLFISYTFNGKNGTTLSGEELPTGTTVTVPEAGTLTVTTSAFGYQATVVTIENNIEYELKNSYDFARMTPETIKAAGFAAIEDLNSATTSGENNWTARKRLFYYDVNQPVMGEDGSPAVDDKGNPVYTAVYPFGYVADDSECVIHRWVIADTDMTEEKAAATFEGVTLWNGLAAQVLQGIGLTQNATKNNYNTVKFKGIGANDIVIVNTINSYGSNSIHPVCATADEYFAQVKGEDVAYPIASTGREVLGSKAGGAYVIDEEDGTKTLGFQLYRIDTALVYAKVFGVKGGSVGIENIGTGENAQNAGAYYNLAGQRIAKPAKGSIFIHNGKKMIMK</sequence>
<dbReference type="Proteomes" id="UP000308886">
    <property type="component" value="Unassembled WGS sequence"/>
</dbReference>
<evidence type="ECO:0000313" key="1">
    <source>
        <dbReference type="EMBL" id="TGX84222.1"/>
    </source>
</evidence>
<reference evidence="1" key="1">
    <citation type="submission" date="2019-04" db="EMBL/GenBank/DDBJ databases">
        <title>Microbes associate with the intestines of laboratory mice.</title>
        <authorList>
            <person name="Navarre W."/>
            <person name="Wong E."/>
            <person name="Huang K."/>
            <person name="Tropini C."/>
            <person name="Ng K."/>
            <person name="Yu B."/>
        </authorList>
    </citation>
    <scope>NUCLEOTIDE SEQUENCE</scope>
    <source>
        <strain evidence="1">NM73_A23</strain>
    </source>
</reference>